<dbReference type="Proteomes" id="UP000824267">
    <property type="component" value="Unassembled WGS sequence"/>
</dbReference>
<dbReference type="Pfam" id="PF05193">
    <property type="entry name" value="Peptidase_M16_C"/>
    <property type="match status" value="1"/>
</dbReference>
<reference evidence="4" key="1">
    <citation type="journal article" date="2021" name="PeerJ">
        <title>Extensive microbial diversity within the chicken gut microbiome revealed by metagenomics and culture.</title>
        <authorList>
            <person name="Gilroy R."/>
            <person name="Ravi A."/>
            <person name="Getino M."/>
            <person name="Pursley I."/>
            <person name="Horton D.L."/>
            <person name="Alikhan N.F."/>
            <person name="Baker D."/>
            <person name="Gharbi K."/>
            <person name="Hall N."/>
            <person name="Watson M."/>
            <person name="Adriaenssens E.M."/>
            <person name="Foster-Nyarko E."/>
            <person name="Jarju S."/>
            <person name="Secka A."/>
            <person name="Antonio M."/>
            <person name="Oren A."/>
            <person name="Chaudhuri R.R."/>
            <person name="La Ragione R."/>
            <person name="Hildebrand F."/>
            <person name="Pallen M.J."/>
        </authorList>
    </citation>
    <scope>NUCLEOTIDE SEQUENCE</scope>
    <source>
        <strain evidence="4">Gambia16-930</strain>
    </source>
</reference>
<dbReference type="InterPro" id="IPR007863">
    <property type="entry name" value="Peptidase_M16_C"/>
</dbReference>
<evidence type="ECO:0000259" key="2">
    <source>
        <dbReference type="Pfam" id="PF00675"/>
    </source>
</evidence>
<comment type="similarity">
    <text evidence="1">Belongs to the peptidase M16 family.</text>
</comment>
<dbReference type="PANTHER" id="PTHR11851">
    <property type="entry name" value="METALLOPROTEASE"/>
    <property type="match status" value="1"/>
</dbReference>
<dbReference type="AlphaFoldDB" id="A0A9D1RFV3"/>
<organism evidence="4 5">
    <name type="scientific">Candidatus Onthomorpha intestinigallinarum</name>
    <dbReference type="NCBI Taxonomy" id="2840880"/>
    <lineage>
        <taxon>Bacteria</taxon>
        <taxon>Pseudomonadati</taxon>
        <taxon>Bacteroidota</taxon>
        <taxon>Bacteroidia</taxon>
        <taxon>Bacteroidales</taxon>
        <taxon>Candidatus Onthomorpha</taxon>
    </lineage>
</organism>
<evidence type="ECO:0000259" key="3">
    <source>
        <dbReference type="Pfam" id="PF05193"/>
    </source>
</evidence>
<dbReference type="Gene3D" id="3.30.830.10">
    <property type="entry name" value="Metalloenzyme, LuxS/M16 peptidase-like"/>
    <property type="match status" value="2"/>
</dbReference>
<evidence type="ECO:0000313" key="4">
    <source>
        <dbReference type="EMBL" id="HIW87124.1"/>
    </source>
</evidence>
<comment type="caution">
    <text evidence="4">The sequence shown here is derived from an EMBL/GenBank/DDBJ whole genome shotgun (WGS) entry which is preliminary data.</text>
</comment>
<name>A0A9D1RFV3_9BACT</name>
<gene>
    <name evidence="4" type="ORF">IAC47_02490</name>
</gene>
<dbReference type="InterPro" id="IPR011249">
    <property type="entry name" value="Metalloenz_LuxS/M16"/>
</dbReference>
<dbReference type="GO" id="GO:0046872">
    <property type="term" value="F:metal ion binding"/>
    <property type="evidence" value="ECO:0007669"/>
    <property type="project" value="InterPro"/>
</dbReference>
<dbReference type="PANTHER" id="PTHR11851:SF49">
    <property type="entry name" value="MITOCHONDRIAL-PROCESSING PEPTIDASE SUBUNIT ALPHA"/>
    <property type="match status" value="1"/>
</dbReference>
<dbReference type="Pfam" id="PF00675">
    <property type="entry name" value="Peptidase_M16"/>
    <property type="match status" value="1"/>
</dbReference>
<sequence length="412" mass="47436">MIRIEEFPYSIHELSNGIRLVHRHSTSPVAHCGITIDVGSRDELHSENGMVHFIEHCIFKGTEKRKAFHILNRIDGVGGELNAFTTKEETCIYAAFLNSYHERFLELLADIVFHSVFPDRELDKEKVVILDEINSYEDSPYELIADEFEHLLFGNHGLGRLILGTPERINSFTSAKVKEFISRNYSTESMVISVVSSIEADKWFSLCEKYFARQEKMSSRHKRYPPRNCVPRVRVEERDTFQSHLMIGTKAYGYKSEKKLAFSLLNNILGGPAMNSYLNMHIREKYGFAYTIESMYTAYSDCGVFSIYAGTDKKYAERTIRLIMDELDRFTQEKISDGTLLKYKKQMMGQLAINMDSNQNDMLSAAKALLNFGKVDSLQTVYDSIERLTAEDLLICAREIFAPEKLSRMQYV</sequence>
<evidence type="ECO:0000313" key="5">
    <source>
        <dbReference type="Proteomes" id="UP000824267"/>
    </source>
</evidence>
<reference evidence="4" key="2">
    <citation type="submission" date="2021-04" db="EMBL/GenBank/DDBJ databases">
        <authorList>
            <person name="Gilroy R."/>
        </authorList>
    </citation>
    <scope>NUCLEOTIDE SEQUENCE</scope>
    <source>
        <strain evidence="4">Gambia16-930</strain>
    </source>
</reference>
<evidence type="ECO:0000256" key="1">
    <source>
        <dbReference type="ARBA" id="ARBA00007261"/>
    </source>
</evidence>
<accession>A0A9D1RFV3</accession>
<dbReference type="InterPro" id="IPR050361">
    <property type="entry name" value="MPP/UQCRC_Complex"/>
</dbReference>
<dbReference type="EMBL" id="DXGG01000082">
    <property type="protein sequence ID" value="HIW87124.1"/>
    <property type="molecule type" value="Genomic_DNA"/>
</dbReference>
<proteinExistence type="inferred from homology"/>
<feature type="domain" description="Peptidase M16 C-terminal" evidence="3">
    <location>
        <begin position="171"/>
        <end position="347"/>
    </location>
</feature>
<dbReference type="SUPFAM" id="SSF63411">
    <property type="entry name" value="LuxS/MPP-like metallohydrolase"/>
    <property type="match status" value="2"/>
</dbReference>
<feature type="domain" description="Peptidase M16 N-terminal" evidence="2">
    <location>
        <begin position="23"/>
        <end position="165"/>
    </location>
</feature>
<protein>
    <submittedName>
        <fullName evidence="4">Insulinase family protein</fullName>
    </submittedName>
</protein>
<dbReference type="InterPro" id="IPR011765">
    <property type="entry name" value="Pept_M16_N"/>
</dbReference>